<feature type="region of interest" description="Disordered" evidence="1">
    <location>
        <begin position="38"/>
        <end position="85"/>
    </location>
</feature>
<sequence length="85" mass="9392">MQHLPVLITKRIKQKTPATFAIDPFILEFASSTTSQALKNHPFILTMGRKDKKQQQKEEEKPAANAKGGKKEQAPKEGTSATTLS</sequence>
<gene>
    <name evidence="2" type="ORF">Plil01_001724400</name>
</gene>
<proteinExistence type="predicted"/>
<accession>A0A9W6YCM4</accession>
<dbReference type="Proteomes" id="UP001165083">
    <property type="component" value="Unassembled WGS sequence"/>
</dbReference>
<evidence type="ECO:0000256" key="1">
    <source>
        <dbReference type="SAM" id="MobiDB-lite"/>
    </source>
</evidence>
<reference evidence="2" key="1">
    <citation type="submission" date="2023-04" db="EMBL/GenBank/DDBJ databases">
        <title>Phytophthora lilii NBRC 32176.</title>
        <authorList>
            <person name="Ichikawa N."/>
            <person name="Sato H."/>
            <person name="Tonouchi N."/>
        </authorList>
    </citation>
    <scope>NUCLEOTIDE SEQUENCE</scope>
    <source>
        <strain evidence="2">NBRC 32176</strain>
    </source>
</reference>
<evidence type="ECO:0000313" key="3">
    <source>
        <dbReference type="Proteomes" id="UP001165083"/>
    </source>
</evidence>
<comment type="caution">
    <text evidence="2">The sequence shown here is derived from an EMBL/GenBank/DDBJ whole genome shotgun (WGS) entry which is preliminary data.</text>
</comment>
<feature type="compositionally biased region" description="Basic and acidic residues" evidence="1">
    <location>
        <begin position="53"/>
        <end position="62"/>
    </location>
</feature>
<keyword evidence="3" id="KW-1185">Reference proteome</keyword>
<name>A0A9W6YCM4_9STRA</name>
<protein>
    <submittedName>
        <fullName evidence="2">Unnamed protein product</fullName>
    </submittedName>
</protein>
<evidence type="ECO:0000313" key="2">
    <source>
        <dbReference type="EMBL" id="GMF60432.1"/>
    </source>
</evidence>
<dbReference type="EMBL" id="BSXW01009192">
    <property type="protein sequence ID" value="GMF60432.1"/>
    <property type="molecule type" value="Genomic_DNA"/>
</dbReference>
<dbReference type="AlphaFoldDB" id="A0A9W6YCM4"/>
<organism evidence="2 3">
    <name type="scientific">Phytophthora lilii</name>
    <dbReference type="NCBI Taxonomy" id="2077276"/>
    <lineage>
        <taxon>Eukaryota</taxon>
        <taxon>Sar</taxon>
        <taxon>Stramenopiles</taxon>
        <taxon>Oomycota</taxon>
        <taxon>Peronosporomycetes</taxon>
        <taxon>Peronosporales</taxon>
        <taxon>Peronosporaceae</taxon>
        <taxon>Phytophthora</taxon>
    </lineage>
</organism>